<protein>
    <recommendedName>
        <fullName evidence="3">HEAT repeat domain-containing protein</fullName>
    </recommendedName>
</protein>
<keyword evidence="2" id="KW-1185">Reference proteome</keyword>
<dbReference type="AlphaFoldDB" id="A0ABD6BJ04"/>
<evidence type="ECO:0000313" key="2">
    <source>
        <dbReference type="Proteomes" id="UP001597076"/>
    </source>
</evidence>
<proteinExistence type="predicted"/>
<gene>
    <name evidence="1" type="ORF">ACFR99_13405</name>
</gene>
<evidence type="ECO:0000313" key="1">
    <source>
        <dbReference type="EMBL" id="MFD1564542.1"/>
    </source>
</evidence>
<dbReference type="RefSeq" id="WP_390288174.1">
    <property type="nucleotide sequence ID" value="NZ_JBHUDI010000008.1"/>
</dbReference>
<accession>A0ABD6BJ04</accession>
<organism evidence="1 2">
    <name type="scientific">Haloarchaeobius amylolyticus</name>
    <dbReference type="NCBI Taxonomy" id="1198296"/>
    <lineage>
        <taxon>Archaea</taxon>
        <taxon>Methanobacteriati</taxon>
        <taxon>Methanobacteriota</taxon>
        <taxon>Stenosarchaea group</taxon>
        <taxon>Halobacteria</taxon>
        <taxon>Halobacteriales</taxon>
        <taxon>Halorubellaceae</taxon>
        <taxon>Haloarchaeobius</taxon>
    </lineage>
</organism>
<name>A0ABD6BJ04_9EURY</name>
<reference evidence="1 2" key="1">
    <citation type="journal article" date="2019" name="Int. J. Syst. Evol. Microbiol.">
        <title>The Global Catalogue of Microorganisms (GCM) 10K type strain sequencing project: providing services to taxonomists for standard genome sequencing and annotation.</title>
        <authorList>
            <consortium name="The Broad Institute Genomics Platform"/>
            <consortium name="The Broad Institute Genome Sequencing Center for Infectious Disease"/>
            <person name="Wu L."/>
            <person name="Ma J."/>
        </authorList>
    </citation>
    <scope>NUCLEOTIDE SEQUENCE [LARGE SCALE GENOMIC DNA]</scope>
    <source>
        <strain evidence="1 2">CGMCC 1.12230</strain>
    </source>
</reference>
<dbReference type="EMBL" id="JBHUDI010000008">
    <property type="protein sequence ID" value="MFD1564542.1"/>
    <property type="molecule type" value="Genomic_DNA"/>
</dbReference>
<dbReference type="Proteomes" id="UP001597076">
    <property type="component" value="Unassembled WGS sequence"/>
</dbReference>
<sequence>MPSPHSLFRTVVDANVPRQTRKTAIDELATAEATTQLRVIAVTSGLAGPYRRQALSALGQCGATDMLERLADDSSLHRSLRKQAKVLA</sequence>
<evidence type="ECO:0008006" key="3">
    <source>
        <dbReference type="Google" id="ProtNLM"/>
    </source>
</evidence>
<comment type="caution">
    <text evidence="1">The sequence shown here is derived from an EMBL/GenBank/DDBJ whole genome shotgun (WGS) entry which is preliminary data.</text>
</comment>